<sequence length="54" mass="6400">MKFTFYPEVTLLTTNDPSEHERMHYLGESWLVPKIGPRPPYYAHPRLEPAYPIL</sequence>
<proteinExistence type="predicted"/>
<protein>
    <submittedName>
        <fullName evidence="1">Uncharacterized protein</fullName>
    </submittedName>
</protein>
<dbReference type="Proteomes" id="UP000027142">
    <property type="component" value="Chromosome"/>
</dbReference>
<organism evidence="1 2">
    <name type="scientific">Shouchella lehensis G1</name>
    <dbReference type="NCBI Taxonomy" id="1246626"/>
    <lineage>
        <taxon>Bacteria</taxon>
        <taxon>Bacillati</taxon>
        <taxon>Bacillota</taxon>
        <taxon>Bacilli</taxon>
        <taxon>Bacillales</taxon>
        <taxon>Bacillaceae</taxon>
        <taxon>Shouchella</taxon>
    </lineage>
</organism>
<dbReference type="HOGENOM" id="CLU_200452_0_0_9"/>
<gene>
    <name evidence="1" type="ORF">BleG1_4004</name>
</gene>
<dbReference type="EMBL" id="CP003923">
    <property type="protein sequence ID" value="AIC96546.1"/>
    <property type="molecule type" value="Genomic_DNA"/>
</dbReference>
<name>A0A060LZ62_9BACI</name>
<keyword evidence="2" id="KW-1185">Reference proteome</keyword>
<reference evidence="1 2" key="1">
    <citation type="journal article" date="2014" name="Gene">
        <title>A comparative genomic analysis of the alkalitolerant soil bacterium Bacillus lehensis G1.</title>
        <authorList>
            <person name="Noor Y.M."/>
            <person name="Samsulrizal N.H."/>
            <person name="Jema'on N.A."/>
            <person name="Low K.O."/>
            <person name="Ramli A.N."/>
            <person name="Alias N.I."/>
            <person name="Damis S.I."/>
            <person name="Fuzi S.F."/>
            <person name="Isa M.N."/>
            <person name="Murad A.M."/>
            <person name="Raih M.F."/>
            <person name="Bakar F.D."/>
            <person name="Najimudin N."/>
            <person name="Mahadi N.M."/>
            <person name="Illias R.M."/>
        </authorList>
    </citation>
    <scope>NUCLEOTIDE SEQUENCE [LARGE SCALE GENOMIC DNA]</scope>
    <source>
        <strain evidence="1 2">G1</strain>
    </source>
</reference>
<dbReference type="AlphaFoldDB" id="A0A060LZ62"/>
<evidence type="ECO:0000313" key="1">
    <source>
        <dbReference type="EMBL" id="AIC96546.1"/>
    </source>
</evidence>
<dbReference type="KEGG" id="ble:BleG1_4004"/>
<evidence type="ECO:0000313" key="2">
    <source>
        <dbReference type="Proteomes" id="UP000027142"/>
    </source>
</evidence>
<dbReference type="RefSeq" id="WP_166740383.1">
    <property type="nucleotide sequence ID" value="NZ_CP003923.1"/>
</dbReference>
<accession>A0A060LZ62</accession>